<dbReference type="EMBL" id="JBANRG010000017">
    <property type="protein sequence ID" value="KAK7458771.1"/>
    <property type="molecule type" value="Genomic_DNA"/>
</dbReference>
<evidence type="ECO:0000313" key="4">
    <source>
        <dbReference type="Proteomes" id="UP001498398"/>
    </source>
</evidence>
<protein>
    <recommendedName>
        <fullName evidence="2">F-box domain-containing protein</fullName>
    </recommendedName>
</protein>
<reference evidence="3 4" key="1">
    <citation type="submission" date="2024-01" db="EMBL/GenBank/DDBJ databases">
        <title>A draft genome for the cacao thread blight pathogen Marasmiellus scandens.</title>
        <authorList>
            <person name="Baruah I.K."/>
            <person name="Leung J."/>
            <person name="Bukari Y."/>
            <person name="Amoako-Attah I."/>
            <person name="Meinhardt L.W."/>
            <person name="Bailey B.A."/>
            <person name="Cohen S.P."/>
        </authorList>
    </citation>
    <scope>NUCLEOTIDE SEQUENCE [LARGE SCALE GENOMIC DNA]</scope>
    <source>
        <strain evidence="3 4">GH-19</strain>
    </source>
</reference>
<accession>A0ABR1JE63</accession>
<feature type="compositionally biased region" description="Low complexity" evidence="1">
    <location>
        <begin position="558"/>
        <end position="576"/>
    </location>
</feature>
<evidence type="ECO:0000259" key="2">
    <source>
        <dbReference type="PROSITE" id="PS50181"/>
    </source>
</evidence>
<feature type="region of interest" description="Disordered" evidence="1">
    <location>
        <begin position="279"/>
        <end position="304"/>
    </location>
</feature>
<name>A0ABR1JE63_9AGAR</name>
<dbReference type="Proteomes" id="UP001498398">
    <property type="component" value="Unassembled WGS sequence"/>
</dbReference>
<dbReference type="InterPro" id="IPR032675">
    <property type="entry name" value="LRR_dom_sf"/>
</dbReference>
<evidence type="ECO:0000313" key="3">
    <source>
        <dbReference type="EMBL" id="KAK7458771.1"/>
    </source>
</evidence>
<organism evidence="3 4">
    <name type="scientific">Marasmiellus scandens</name>
    <dbReference type="NCBI Taxonomy" id="2682957"/>
    <lineage>
        <taxon>Eukaryota</taxon>
        <taxon>Fungi</taxon>
        <taxon>Dikarya</taxon>
        <taxon>Basidiomycota</taxon>
        <taxon>Agaricomycotina</taxon>
        <taxon>Agaricomycetes</taxon>
        <taxon>Agaricomycetidae</taxon>
        <taxon>Agaricales</taxon>
        <taxon>Marasmiineae</taxon>
        <taxon>Omphalotaceae</taxon>
        <taxon>Marasmiellus</taxon>
    </lineage>
</organism>
<feature type="region of interest" description="Disordered" evidence="1">
    <location>
        <begin position="556"/>
        <end position="576"/>
    </location>
</feature>
<feature type="domain" description="F-box" evidence="2">
    <location>
        <begin position="112"/>
        <end position="160"/>
    </location>
</feature>
<proteinExistence type="predicted"/>
<sequence>MPTAARRASARASAPFPHLKAQTSKLAGSGSPIKLSHGRLVPRRSPPSISTNLNTYDKKDPFQAFTTLLTLITVLPSRMGGAQFKLTPEEQKLAIHLLGIIEPFIGSTPSRRTHLTRQPTEMLDCIVSHIDSKHDLLNLALTCQRMHSVVIPRHFDYRVVRAKVSSISVWNHLIVNKSLAKNVRRLEILDERAPAANEIVPAGIMASDTDLESTDDELSMHAKQERYVIMALGRMNALVEFKWSCNHSPLSIGDMWPALLRCQTLKEVDINDNLVFSSVDSAQVQEEDSPDGSESSPEEERAKVLPELRKVSLSSTKHTYGAVKHPSLSRVKDMLNSCPNLECLMVSYTAPRSRNAVSNGFPSHLPADDLFLFGRWTNLRSLTLSNLRLSASNNNNISIGVDAVAAFLLAHVNVEVLVLDVANLGGSVGEISVGADVLAFLPNTLPRLKEITANRDIVSSLLACPLDDGRPRPLETIRGIRLVGSPYPYIDTGIVSGSTQCPMQCSSNDPNRNFLHNLKNNGTGVKRIELASWSEMDDVRRLVEFAPKGLTWLDLGRRTSGSSTGTGTSSATASARATNTNAVEWATLLSTLPELATFHGIKFFYEVSVMPPHSGSNAAYSSNGVDGSHTVTNHVSSSALLEPTGSDRSRIRKNDENASVLAWKCPKLRRLDHWENLEDSEAKKVIVLVKDGSNGKGKEKIRWEVRRVRQ</sequence>
<comment type="caution">
    <text evidence="3">The sequence shown here is derived from an EMBL/GenBank/DDBJ whole genome shotgun (WGS) entry which is preliminary data.</text>
</comment>
<dbReference type="CDD" id="cd09917">
    <property type="entry name" value="F-box_SF"/>
    <property type="match status" value="1"/>
</dbReference>
<dbReference type="Gene3D" id="3.80.10.10">
    <property type="entry name" value="Ribonuclease Inhibitor"/>
    <property type="match status" value="1"/>
</dbReference>
<evidence type="ECO:0000256" key="1">
    <source>
        <dbReference type="SAM" id="MobiDB-lite"/>
    </source>
</evidence>
<feature type="compositionally biased region" description="Low complexity" evidence="1">
    <location>
        <begin position="1"/>
        <end position="14"/>
    </location>
</feature>
<dbReference type="InterPro" id="IPR001810">
    <property type="entry name" value="F-box_dom"/>
</dbReference>
<feature type="region of interest" description="Disordered" evidence="1">
    <location>
        <begin position="1"/>
        <end position="53"/>
    </location>
</feature>
<gene>
    <name evidence="3" type="ORF">VKT23_009775</name>
</gene>
<keyword evidence="4" id="KW-1185">Reference proteome</keyword>
<dbReference type="PROSITE" id="PS50181">
    <property type="entry name" value="FBOX"/>
    <property type="match status" value="1"/>
</dbReference>
<dbReference type="SUPFAM" id="SSF52047">
    <property type="entry name" value="RNI-like"/>
    <property type="match status" value="1"/>
</dbReference>